<dbReference type="RefSeq" id="WP_248101436.1">
    <property type="nucleotide sequence ID" value="NZ_CP096120.1"/>
</dbReference>
<name>A0ABY4JTR7_9GAMM</name>
<proteinExistence type="predicted"/>
<organism evidence="1 2">
    <name type="scientific">Acinetobacter portensis</name>
    <dbReference type="NCBI Taxonomy" id="1839785"/>
    <lineage>
        <taxon>Bacteria</taxon>
        <taxon>Pseudomonadati</taxon>
        <taxon>Pseudomonadota</taxon>
        <taxon>Gammaproteobacteria</taxon>
        <taxon>Moraxellales</taxon>
        <taxon>Moraxellaceae</taxon>
        <taxon>Acinetobacter</taxon>
    </lineage>
</organism>
<dbReference type="Proteomes" id="UP000831422">
    <property type="component" value="Chromosome"/>
</dbReference>
<evidence type="ECO:0000313" key="2">
    <source>
        <dbReference type="Proteomes" id="UP000831422"/>
    </source>
</evidence>
<keyword evidence="2" id="KW-1185">Reference proteome</keyword>
<protein>
    <submittedName>
        <fullName evidence="1">Uncharacterized protein</fullName>
    </submittedName>
</protein>
<accession>A0ABY4JTR7</accession>
<reference evidence="1 2" key="1">
    <citation type="submission" date="2022-04" db="EMBL/GenBank/DDBJ databases">
        <title>Occurrence of NDM-1-producing Shewanella putrefaciens and Acinetobacter portensis in a dairy farm from China.</title>
        <authorList>
            <person name="Li R."/>
            <person name="Zhang L."/>
        </authorList>
    </citation>
    <scope>NUCLEOTIDE SEQUENCE [LARGE SCALE GENOMIC DNA]</scope>
    <source>
        <strain evidence="1 2">JNE5</strain>
    </source>
</reference>
<gene>
    <name evidence="1" type="ORF">MZO21_10225</name>
</gene>
<evidence type="ECO:0000313" key="1">
    <source>
        <dbReference type="EMBL" id="UPO22837.1"/>
    </source>
</evidence>
<sequence length="306" mass="35758">MEKYSNFNPVIMGAATGYEPQKVELFLNSILLTNFGGVVVLFVNDDQLDIYQEYFKNKYSECFELRFVITKIGTFSSSNAFGKNCKKIIRYLSQYIVLREPKLKKDFIYYFAPPHVSRFFDYSNFLKLNHFTHVVLTDTRDVIVQGDLSKLNCQGLFLGMEDKSLLLGNDSFHIKWISDVYGKTKLSEISHKQISCAGVTFGDYKSIKFYLETMLNEFMELPYYTMVRSNYDQGIHNKLLYEGVFSNINLCQPLDSEIATLGVMNMNEVILNEENYVLNSNKTIPMFIHQYDRHKDLEYIFQNKYL</sequence>
<dbReference type="EMBL" id="CP096120">
    <property type="protein sequence ID" value="UPO22837.1"/>
    <property type="molecule type" value="Genomic_DNA"/>
</dbReference>